<feature type="domain" description="DUF7035" evidence="2">
    <location>
        <begin position="630"/>
        <end position="761"/>
    </location>
</feature>
<keyword evidence="1" id="KW-0732">Signal</keyword>
<dbReference type="EMBL" id="AJWJ01000553">
    <property type="protein sequence ID" value="KAF2070034.1"/>
    <property type="molecule type" value="Genomic_DNA"/>
</dbReference>
<evidence type="ECO:0000259" key="2">
    <source>
        <dbReference type="Pfam" id="PF23034"/>
    </source>
</evidence>
<reference evidence="3" key="1">
    <citation type="submission" date="2020-01" db="EMBL/GenBank/DDBJ databases">
        <title>Development of genomics and gene disruption for Polysphondylium violaceum indicates a role for the polyketide synthase stlB in stalk morphogenesis.</title>
        <authorList>
            <person name="Narita B."/>
            <person name="Kawabe Y."/>
            <person name="Kin K."/>
            <person name="Saito T."/>
            <person name="Gibbs R."/>
            <person name="Kuspa A."/>
            <person name="Muzny D."/>
            <person name="Queller D."/>
            <person name="Richards S."/>
            <person name="Strassman J."/>
            <person name="Sucgang R."/>
            <person name="Worley K."/>
            <person name="Schaap P."/>
        </authorList>
    </citation>
    <scope>NUCLEOTIDE SEQUENCE</scope>
    <source>
        <strain evidence="3">QSvi11</strain>
    </source>
</reference>
<evidence type="ECO:0000313" key="4">
    <source>
        <dbReference type="Proteomes" id="UP000695562"/>
    </source>
</evidence>
<dbReference type="AlphaFoldDB" id="A0A8J4V3Q4"/>
<keyword evidence="4" id="KW-1185">Reference proteome</keyword>
<comment type="caution">
    <text evidence="3">The sequence shown here is derived from an EMBL/GenBank/DDBJ whole genome shotgun (WGS) entry which is preliminary data.</text>
</comment>
<feature type="chain" id="PRO_5035185897" description="DUF7035 domain-containing protein" evidence="1">
    <location>
        <begin position="28"/>
        <end position="761"/>
    </location>
</feature>
<dbReference type="OrthoDB" id="24244at2759"/>
<evidence type="ECO:0000256" key="1">
    <source>
        <dbReference type="SAM" id="SignalP"/>
    </source>
</evidence>
<feature type="non-terminal residue" evidence="3">
    <location>
        <position position="1"/>
    </location>
</feature>
<evidence type="ECO:0000313" key="3">
    <source>
        <dbReference type="EMBL" id="KAF2070034.1"/>
    </source>
</evidence>
<name>A0A8J4V3Q4_9MYCE</name>
<dbReference type="Proteomes" id="UP000695562">
    <property type="component" value="Unassembled WGS sequence"/>
</dbReference>
<feature type="signal peptide" evidence="1">
    <location>
        <begin position="1"/>
        <end position="27"/>
    </location>
</feature>
<accession>A0A8J4V3Q4</accession>
<organism evidence="3 4">
    <name type="scientific">Polysphondylium violaceum</name>
    <dbReference type="NCBI Taxonomy" id="133409"/>
    <lineage>
        <taxon>Eukaryota</taxon>
        <taxon>Amoebozoa</taxon>
        <taxon>Evosea</taxon>
        <taxon>Eumycetozoa</taxon>
        <taxon>Dictyostelia</taxon>
        <taxon>Dictyosteliales</taxon>
        <taxon>Dictyosteliaceae</taxon>
        <taxon>Polysphondylium</taxon>
    </lineage>
</organism>
<dbReference type="PANTHER" id="PTHR31378">
    <property type="entry name" value="EGF-LIKE DOMAIN-CONTAINING PROTEIN-RELATED-RELATED"/>
    <property type="match status" value="1"/>
</dbReference>
<gene>
    <name evidence="3" type="ORF">CYY_008642</name>
</gene>
<dbReference type="PANTHER" id="PTHR31378:SF5">
    <property type="entry name" value="EGF-LIKE DOMAIN-CONTAINING PROTEIN"/>
    <property type="match status" value="1"/>
</dbReference>
<dbReference type="Pfam" id="PF23034">
    <property type="entry name" value="DUF7035"/>
    <property type="match status" value="1"/>
</dbReference>
<proteinExistence type="predicted"/>
<protein>
    <recommendedName>
        <fullName evidence="2">DUF7035 domain-containing protein</fullName>
    </recommendedName>
</protein>
<sequence length="761" mass="85750">MINLPRNKVYIILFLVQVLIIIHNADGLQIVDQVINYAATTSSGVTVLKCTFILNLVFEKFEFLNATSSTPPILFNFNNLSYLTVQVAEVLAGSYPSVTIFEGTSSNSQSYDFSFPDNLCKDIPLSTNLQSFIPHFAFYNKKQAFGYSYKILAISDASDYFLMASKSVTDALLFQSTAFFNPRAIVVYGKLNYPYSGTNPIKLILRSGGLPPVDIDISTPLIVVPKPTVLSLENHAKYNSFLINISDPSGVAKINSFGKNLQVGTYFEDFMVPVYGNPQQAIYIGYKKFLSSSINANFTTEVAVLGLSSELLTTINYMNVYNPDETSSTLSLNTSSTDFITTFTTTVDKKFDYYYVNIKKILSPYQSYPYGFAGGNLKKLVFSSSIFLPKYNNVNYFTISTFATLRAYYSPRLDFFQIIIQNVVHIPLVNGKLLTRAYLSCGKYGFQSLTFNVNSRKPIVASDLVMGDSAYGVYESIVQNPFIGISTYTLRPHFPTTEVINSSLLKYYKGLRFVDLTLFKFEKNNIDISSQGVWNTVYLNSSNADTTLMIPFKLISNTELANNLTNEQIQWDYLRWDYSLKLYSLKFYIPARLFTGNVHYNLYIQESIVDPSMLSTLFNYALLYVSSTNADEMAPIVGNISRFSDFTNNKVTLVWRIQILDPLNGLESGNLTINSDIDYLGYKFTFGPCDSIDPYQGIYEFNITIDATCRSQTYSIKELTLRDTSGHFSNSTVSKKYEYPITNPFINHPDISIYGLTTQCS</sequence>
<dbReference type="InterPro" id="IPR055463">
    <property type="entry name" value="DUF7035"/>
</dbReference>